<dbReference type="InterPro" id="IPR017517">
    <property type="entry name" value="Maleyloyr_isom"/>
</dbReference>
<evidence type="ECO:0000259" key="1">
    <source>
        <dbReference type="Pfam" id="PF11716"/>
    </source>
</evidence>
<protein>
    <submittedName>
        <fullName evidence="2">TIGR03086 family protein</fullName>
    </submittedName>
</protein>
<reference evidence="3" key="1">
    <citation type="submission" date="2016-06" db="EMBL/GenBank/DDBJ databases">
        <authorList>
            <person name="Varghese N."/>
            <person name="Submissions Spin"/>
        </authorList>
    </citation>
    <scope>NUCLEOTIDE SEQUENCE [LARGE SCALE GENOMIC DNA]</scope>
    <source>
        <strain evidence="3">DSM 44983</strain>
    </source>
</reference>
<dbReference type="Pfam" id="PF11716">
    <property type="entry name" value="MDMPI_N"/>
    <property type="match status" value="1"/>
</dbReference>
<dbReference type="RefSeq" id="WP_067310127.1">
    <property type="nucleotide sequence ID" value="NZ_LRMV01000087.1"/>
</dbReference>
<dbReference type="NCBIfam" id="TIGR03083">
    <property type="entry name" value="maleylpyruvate isomerase family mycothiol-dependent enzyme"/>
    <property type="match status" value="1"/>
</dbReference>
<dbReference type="SUPFAM" id="SSF109854">
    <property type="entry name" value="DinB/YfiT-like putative metalloenzymes"/>
    <property type="match status" value="1"/>
</dbReference>
<proteinExistence type="predicted"/>
<dbReference type="GO" id="GO:0046872">
    <property type="term" value="F:metal ion binding"/>
    <property type="evidence" value="ECO:0007669"/>
    <property type="project" value="InterPro"/>
</dbReference>
<evidence type="ECO:0000313" key="2">
    <source>
        <dbReference type="EMBL" id="SCG69267.1"/>
    </source>
</evidence>
<sequence length="189" mass="20532">MPTKTSELLATAVPPTVAMVRTIDDDQLDLPTPCADYTVRGLLNHVYDVAVNFQRLAARQEADWSAKTDHVAEPGWRDRFAAEVAQLVVAWDDPASEEGVVPGMGLSRSTLGLMGVVDLVVHGWDLARATGQPYQPARECLAAVHGFMDEMGSMGRQMGAFGPEVPVDTDRSELDRLLGSTGRDPAWTR</sequence>
<dbReference type="NCBIfam" id="TIGR03086">
    <property type="entry name" value="TIGR03086 family metal-binding protein"/>
    <property type="match status" value="1"/>
</dbReference>
<accession>A0A125Q1A0</accession>
<dbReference type="InterPro" id="IPR017520">
    <property type="entry name" value="CHP03086"/>
</dbReference>
<dbReference type="Gene3D" id="1.20.120.450">
    <property type="entry name" value="dinb family like domain"/>
    <property type="match status" value="1"/>
</dbReference>
<evidence type="ECO:0000313" key="3">
    <source>
        <dbReference type="Proteomes" id="UP000198226"/>
    </source>
</evidence>
<dbReference type="Proteomes" id="UP000198226">
    <property type="component" value="Chromosome I"/>
</dbReference>
<keyword evidence="3" id="KW-1185">Reference proteome</keyword>
<dbReference type="InterPro" id="IPR034660">
    <property type="entry name" value="DinB/YfiT-like"/>
</dbReference>
<dbReference type="InterPro" id="IPR024344">
    <property type="entry name" value="MDMPI_metal-binding"/>
</dbReference>
<feature type="domain" description="Mycothiol-dependent maleylpyruvate isomerase metal-binding" evidence="1">
    <location>
        <begin position="18"/>
        <end position="127"/>
    </location>
</feature>
<dbReference type="EMBL" id="LT607752">
    <property type="protein sequence ID" value="SCG69267.1"/>
    <property type="molecule type" value="Genomic_DNA"/>
</dbReference>
<organism evidence="2 3">
    <name type="scientific">Micromonospora rifamycinica</name>
    <dbReference type="NCBI Taxonomy" id="291594"/>
    <lineage>
        <taxon>Bacteria</taxon>
        <taxon>Bacillati</taxon>
        <taxon>Actinomycetota</taxon>
        <taxon>Actinomycetes</taxon>
        <taxon>Micromonosporales</taxon>
        <taxon>Micromonosporaceae</taxon>
        <taxon>Micromonospora</taxon>
    </lineage>
</organism>
<dbReference type="OrthoDB" id="5185819at2"/>
<dbReference type="AlphaFoldDB" id="A0A125Q1A0"/>
<gene>
    <name evidence="2" type="ORF">GA0070623_3424</name>
</gene>
<name>A0A125Q1A0_9ACTN</name>